<keyword evidence="7" id="KW-0443">Lipid metabolism</keyword>
<evidence type="ECO:0000256" key="3">
    <source>
        <dbReference type="ARBA" id="ARBA00022679"/>
    </source>
</evidence>
<comment type="subcellular location">
    <subcellularLocation>
        <location evidence="1">Membrane</location>
        <topology evidence="1">Multi-pass membrane protein</topology>
    </subcellularLocation>
</comment>
<evidence type="ECO:0000256" key="6">
    <source>
        <dbReference type="ARBA" id="ARBA00022989"/>
    </source>
</evidence>
<dbReference type="AlphaFoldDB" id="A0A3P3Y1Z1"/>
<dbReference type="GO" id="GO:0000139">
    <property type="term" value="C:Golgi membrane"/>
    <property type="evidence" value="ECO:0007669"/>
    <property type="project" value="TreeGrafter"/>
</dbReference>
<evidence type="ECO:0000256" key="8">
    <source>
        <dbReference type="ARBA" id="ARBA00023136"/>
    </source>
</evidence>
<dbReference type="PANTHER" id="PTHR21290:SF25">
    <property type="entry name" value="SPHINGOMYELIN SYNTHASE-RELATED PROTEIN 1"/>
    <property type="match status" value="1"/>
</dbReference>
<evidence type="ECO:0000256" key="4">
    <source>
        <dbReference type="ARBA" id="ARBA00022692"/>
    </source>
</evidence>
<dbReference type="Pfam" id="PF14360">
    <property type="entry name" value="PAP2_C"/>
    <property type="match status" value="1"/>
</dbReference>
<feature type="transmembrane region" description="Helical" evidence="9">
    <location>
        <begin position="211"/>
        <end position="231"/>
    </location>
</feature>
<dbReference type="InterPro" id="IPR045221">
    <property type="entry name" value="Sphingomyelin_synth-like"/>
</dbReference>
<evidence type="ECO:0000256" key="7">
    <source>
        <dbReference type="ARBA" id="ARBA00023098"/>
    </source>
</evidence>
<evidence type="ECO:0000259" key="10">
    <source>
        <dbReference type="Pfam" id="PF14360"/>
    </source>
</evidence>
<keyword evidence="5" id="KW-0746">Sphingolipid metabolism</keyword>
<accession>A0A3P3Y1Z1</accession>
<keyword evidence="3" id="KW-0808">Transferase</keyword>
<comment type="similarity">
    <text evidence="2">Belongs to the sphingomyelin synthase family.</text>
</comment>
<protein>
    <recommendedName>
        <fullName evidence="10">Sphingomyelin synthase-like domain-containing protein</fullName>
    </recommendedName>
</protein>
<evidence type="ECO:0000256" key="9">
    <source>
        <dbReference type="SAM" id="Phobius"/>
    </source>
</evidence>
<reference evidence="11 12" key="1">
    <citation type="submission" date="2018-03" db="EMBL/GenBank/DDBJ databases">
        <authorList>
            <person name="Fogelqvist J."/>
        </authorList>
    </citation>
    <scope>NUCLEOTIDE SEQUENCE [LARGE SCALE GENOMIC DNA]</scope>
</reference>
<name>A0A3P3Y1Z1_PLABS</name>
<keyword evidence="4 9" id="KW-0812">Transmembrane</keyword>
<feature type="transmembrane region" description="Helical" evidence="9">
    <location>
        <begin position="20"/>
        <end position="37"/>
    </location>
</feature>
<evidence type="ECO:0000256" key="2">
    <source>
        <dbReference type="ARBA" id="ARBA00005441"/>
    </source>
</evidence>
<evidence type="ECO:0000313" key="11">
    <source>
        <dbReference type="EMBL" id="SPQ94203.1"/>
    </source>
</evidence>
<feature type="domain" description="Sphingomyelin synthase-like" evidence="10">
    <location>
        <begin position="145"/>
        <end position="225"/>
    </location>
</feature>
<dbReference type="GO" id="GO:0033188">
    <property type="term" value="F:sphingomyelin synthase activity"/>
    <property type="evidence" value="ECO:0007669"/>
    <property type="project" value="TreeGrafter"/>
</dbReference>
<dbReference type="GO" id="GO:0005789">
    <property type="term" value="C:endoplasmic reticulum membrane"/>
    <property type="evidence" value="ECO:0007669"/>
    <property type="project" value="TreeGrafter"/>
</dbReference>
<keyword evidence="11" id="KW-0496">Mitochondrion</keyword>
<dbReference type="GO" id="GO:0047493">
    <property type="term" value="F:ceramide cholinephosphotransferase activity"/>
    <property type="evidence" value="ECO:0007669"/>
    <property type="project" value="TreeGrafter"/>
</dbReference>
<dbReference type="PANTHER" id="PTHR21290">
    <property type="entry name" value="SPHINGOMYELIN SYNTHETASE"/>
    <property type="match status" value="1"/>
</dbReference>
<dbReference type="GO" id="GO:0005886">
    <property type="term" value="C:plasma membrane"/>
    <property type="evidence" value="ECO:0007669"/>
    <property type="project" value="TreeGrafter"/>
</dbReference>
<evidence type="ECO:0000256" key="5">
    <source>
        <dbReference type="ARBA" id="ARBA00022919"/>
    </source>
</evidence>
<keyword evidence="6 9" id="KW-1133">Transmembrane helix</keyword>
<geneLocation type="mitochondrion" evidence="11"/>
<gene>
    <name evidence="11" type="ORF">PLBR_LOCUS1418</name>
</gene>
<dbReference type="Proteomes" id="UP000290189">
    <property type="component" value="Unassembled WGS sequence"/>
</dbReference>
<organism evidence="11 12">
    <name type="scientific">Plasmodiophora brassicae</name>
    <name type="common">Clubroot disease agent</name>
    <dbReference type="NCBI Taxonomy" id="37360"/>
    <lineage>
        <taxon>Eukaryota</taxon>
        <taxon>Sar</taxon>
        <taxon>Rhizaria</taxon>
        <taxon>Endomyxa</taxon>
        <taxon>Phytomyxea</taxon>
        <taxon>Plasmodiophorida</taxon>
        <taxon>Plasmodiophoridae</taxon>
        <taxon>Plasmodiophora</taxon>
    </lineage>
</organism>
<keyword evidence="8 9" id="KW-0472">Membrane</keyword>
<dbReference type="InterPro" id="IPR025749">
    <property type="entry name" value="Sphingomyelin_synth-like_dom"/>
</dbReference>
<dbReference type="EMBL" id="OVEO01000002">
    <property type="protein sequence ID" value="SPQ94203.1"/>
    <property type="molecule type" value="Genomic_DNA"/>
</dbReference>
<evidence type="ECO:0000256" key="1">
    <source>
        <dbReference type="ARBA" id="ARBA00004141"/>
    </source>
</evidence>
<proteinExistence type="inferred from homology"/>
<evidence type="ECO:0000313" key="12">
    <source>
        <dbReference type="Proteomes" id="UP000290189"/>
    </source>
</evidence>
<feature type="transmembrane region" description="Helical" evidence="9">
    <location>
        <begin position="65"/>
        <end position="83"/>
    </location>
</feature>
<dbReference type="GO" id="GO:0046513">
    <property type="term" value="P:ceramide biosynthetic process"/>
    <property type="evidence" value="ECO:0007669"/>
    <property type="project" value="TreeGrafter"/>
</dbReference>
<feature type="transmembrane region" description="Helical" evidence="9">
    <location>
        <begin position="187"/>
        <end position="205"/>
    </location>
</feature>
<sequence length="284" mass="32194">MSMSNYVGPHPFCKQNVFSAIYFVAAVYFNAVMQVYVSQADDQQGPRLPDVGYELFANVSIGTSWPNYMVLAVAVSSVARLLCDRYRSRTIRRWAFLQGTMFFLRGVCIAVTRLPNPDSTCAAVIPKTDNVFIDAFKVIDLQLVTCRDVLFSGHTTSMMLSALLVHLHTVPDSTTKVGRRLSRAAQFVIWAEVIFGIFTIIASKFHYTIDVVIAVTMSCLLSWFYFALVRLHEASRPLLEREKELLGNGPVFGTFIIWLERINLDHRRQSVFSFWSESRIPSLP</sequence>